<gene>
    <name evidence="2" type="ORF">PQO03_06965</name>
</gene>
<proteinExistence type="predicted"/>
<evidence type="ECO:0000313" key="2">
    <source>
        <dbReference type="EMBL" id="WDE95457.1"/>
    </source>
</evidence>
<keyword evidence="3" id="KW-1185">Reference proteome</keyword>
<sequence>MKFFKSTACLAFVASSLSLSASPEIFQALPNDTIAAMRIDLSKENLSAIKQETQLGKIFSNPKRIDKIKNIFEDLLKQQGEYEDFKKNLNELGLNDGDLHALINSRFGISFAMSDKIPNKNIGLVFLWLKNDPAVINRFYQGFSKNYTPENTEKRLDQNFADNDVITIMDQANSEFSHIINLGDGHLVLAIATDMNKDISTDSFGDSDINVDDFEPQSLHKFHSLIKNEFKLQTQFFQENLAKSDLDSTTENSNQMDDETFAVLKEISEAYTSQLIANKKSSGSEFYSKALQGKGMRQNMPEGDLIMEVLADLRNIKMDTKTKDIFSKFGKLSTIGTWLSYQNNLSYSNLFLSLPENQRGYLELLNQPHIDGKPEAWVPKDLQTYSQVAMDLPFTWNKVKGIMVKENVPNASQMEQQINSQLQMTFQSDLNSLLNSFGKKVEILEFKTNNPFQSTVYNGSAAIVLGFNNAELMNKIMMTLKGLAGMSAPGTLIDSQLLGFNGFKIDPTKANGMAFSVHYGKNKLVISLGDKTDERVITLLNTPPAYADSLVNSPEYNDFQSKHTPDKVLLSSFNDAGKTMSQLVAGFNSTEVLENFVALSGEDDVMEIINKLKEILPSETEILNLLNLACSSAHFSQDGLIFKSTSQLPQAK</sequence>
<feature type="signal peptide" evidence="1">
    <location>
        <begin position="1"/>
        <end position="21"/>
    </location>
</feature>
<organism evidence="2 3">
    <name type="scientific">Lentisphaera profundi</name>
    <dbReference type="NCBI Taxonomy" id="1658616"/>
    <lineage>
        <taxon>Bacteria</taxon>
        <taxon>Pseudomonadati</taxon>
        <taxon>Lentisphaerota</taxon>
        <taxon>Lentisphaeria</taxon>
        <taxon>Lentisphaerales</taxon>
        <taxon>Lentisphaeraceae</taxon>
        <taxon>Lentisphaera</taxon>
    </lineage>
</organism>
<feature type="chain" id="PRO_5045622958" description="DUF3352 domain-containing protein" evidence="1">
    <location>
        <begin position="22"/>
        <end position="652"/>
    </location>
</feature>
<accession>A0ABY7VRE5</accession>
<dbReference type="Proteomes" id="UP001214250">
    <property type="component" value="Chromosome 1"/>
</dbReference>
<dbReference type="EMBL" id="CP117811">
    <property type="protein sequence ID" value="WDE95457.1"/>
    <property type="molecule type" value="Genomic_DNA"/>
</dbReference>
<evidence type="ECO:0000313" key="3">
    <source>
        <dbReference type="Proteomes" id="UP001214250"/>
    </source>
</evidence>
<evidence type="ECO:0000256" key="1">
    <source>
        <dbReference type="SAM" id="SignalP"/>
    </source>
</evidence>
<keyword evidence="1" id="KW-0732">Signal</keyword>
<name>A0ABY7VRE5_9BACT</name>
<protein>
    <recommendedName>
        <fullName evidence="4">DUF3352 domain-containing protein</fullName>
    </recommendedName>
</protein>
<reference evidence="2 3" key="1">
    <citation type="submission" date="2023-02" db="EMBL/GenBank/DDBJ databases">
        <title>Genome sequence of Lentisphaera profundi SAORIC-696.</title>
        <authorList>
            <person name="Kim e."/>
            <person name="Cho J.-C."/>
            <person name="Choi A."/>
            <person name="Kang I."/>
        </authorList>
    </citation>
    <scope>NUCLEOTIDE SEQUENCE [LARGE SCALE GENOMIC DNA]</scope>
    <source>
        <strain evidence="2 3">SAORIC-696</strain>
    </source>
</reference>
<evidence type="ECO:0008006" key="4">
    <source>
        <dbReference type="Google" id="ProtNLM"/>
    </source>
</evidence>
<dbReference type="RefSeq" id="WP_274149027.1">
    <property type="nucleotide sequence ID" value="NZ_CP117811.1"/>
</dbReference>